<accession>A0A0T6BII7</accession>
<keyword evidence="3" id="KW-0238">DNA-binding</keyword>
<evidence type="ECO:0000256" key="1">
    <source>
        <dbReference type="ARBA" id="ARBA00023015"/>
    </source>
</evidence>
<dbReference type="SUPFAM" id="SSF88946">
    <property type="entry name" value="Sigma2 domain of RNA polymerase sigma factors"/>
    <property type="match status" value="1"/>
</dbReference>
<dbReference type="GO" id="GO:0003677">
    <property type="term" value="F:DNA binding"/>
    <property type="evidence" value="ECO:0007669"/>
    <property type="project" value="UniProtKB-KW"/>
</dbReference>
<dbReference type="AlphaFoldDB" id="A0A0T6BII7"/>
<evidence type="ECO:0000313" key="6">
    <source>
        <dbReference type="EMBL" id="KRT87072.1"/>
    </source>
</evidence>
<dbReference type="PANTHER" id="PTHR30385">
    <property type="entry name" value="SIGMA FACTOR F FLAGELLAR"/>
    <property type="match status" value="1"/>
</dbReference>
<comment type="caution">
    <text evidence="6">The sequence shown here is derived from an EMBL/GenBank/DDBJ whole genome shotgun (WGS) entry which is preliminary data.</text>
</comment>
<dbReference type="EMBL" id="JARRTL010000027">
    <property type="protein sequence ID" value="MEC0487123.1"/>
    <property type="molecule type" value="Genomic_DNA"/>
</dbReference>
<dbReference type="Gene3D" id="1.10.1740.10">
    <property type="match status" value="1"/>
</dbReference>
<evidence type="ECO:0000313" key="8">
    <source>
        <dbReference type="Proteomes" id="UP000036168"/>
    </source>
</evidence>
<dbReference type="Proteomes" id="UP000036168">
    <property type="component" value="Unassembled WGS sequence"/>
</dbReference>
<dbReference type="OrthoDB" id="9783788at2"/>
<dbReference type="RefSeq" id="WP_048354149.1">
    <property type="nucleotide sequence ID" value="NZ_JARRTL010000027.1"/>
</dbReference>
<organism evidence="6 8">
    <name type="scientific">Bacillus glycinifermentans</name>
    <dbReference type="NCBI Taxonomy" id="1664069"/>
    <lineage>
        <taxon>Bacteria</taxon>
        <taxon>Bacillati</taxon>
        <taxon>Bacillota</taxon>
        <taxon>Bacilli</taxon>
        <taxon>Bacillales</taxon>
        <taxon>Bacillaceae</taxon>
        <taxon>Bacillus</taxon>
    </lineage>
</organism>
<reference evidence="6" key="2">
    <citation type="submission" date="2015-10" db="EMBL/GenBank/DDBJ databases">
        <authorList>
            <person name="Gilbert D.G."/>
        </authorList>
    </citation>
    <scope>NUCLEOTIDE SEQUENCE</scope>
    <source>
        <strain evidence="6">GO-13</strain>
    </source>
</reference>
<dbReference type="EMBL" id="LECW02000082">
    <property type="protein sequence ID" value="KRT87072.1"/>
    <property type="molecule type" value="Genomic_DNA"/>
</dbReference>
<dbReference type="Proteomes" id="UP001341297">
    <property type="component" value="Unassembled WGS sequence"/>
</dbReference>
<dbReference type="GO" id="GO:0016987">
    <property type="term" value="F:sigma factor activity"/>
    <property type="evidence" value="ECO:0007669"/>
    <property type="project" value="UniProtKB-KW"/>
</dbReference>
<dbReference type="Pfam" id="PF04542">
    <property type="entry name" value="Sigma70_r2"/>
    <property type="match status" value="1"/>
</dbReference>
<dbReference type="NCBIfam" id="TIGR02937">
    <property type="entry name" value="sigma70-ECF"/>
    <property type="match status" value="1"/>
</dbReference>
<reference evidence="7 9" key="3">
    <citation type="submission" date="2023-03" db="EMBL/GenBank/DDBJ databases">
        <title>Agriculturally important microbes genome sequencing.</title>
        <authorList>
            <person name="Dunlap C."/>
        </authorList>
    </citation>
    <scope>NUCLEOTIDE SEQUENCE [LARGE SCALE GENOMIC DNA]</scope>
    <source>
        <strain evidence="7 9">CBP-3203</strain>
    </source>
</reference>
<evidence type="ECO:0000313" key="9">
    <source>
        <dbReference type="Proteomes" id="UP001341297"/>
    </source>
</evidence>
<name>A0A0T6BII7_9BACI</name>
<evidence type="ECO:0000259" key="5">
    <source>
        <dbReference type="Pfam" id="PF04542"/>
    </source>
</evidence>
<reference evidence="6 8" key="1">
    <citation type="journal article" date="2015" name="Int. J. Syst. Evol. Microbiol.">
        <title>Bacillus glycinifermentans sp. nov., isolated from fermented soybean paste.</title>
        <authorList>
            <person name="Kim S.J."/>
            <person name="Dunlap C.A."/>
            <person name="Kwon S.W."/>
            <person name="Rooney A.P."/>
        </authorList>
    </citation>
    <scope>NUCLEOTIDE SEQUENCE [LARGE SCALE GENOMIC DNA]</scope>
    <source>
        <strain evidence="6 8">GO-13</strain>
    </source>
</reference>
<evidence type="ECO:0000256" key="3">
    <source>
        <dbReference type="ARBA" id="ARBA00023125"/>
    </source>
</evidence>
<protein>
    <submittedName>
        <fullName evidence="7">Sigma-70 family RNA polymerase sigma factor</fullName>
    </submittedName>
</protein>
<keyword evidence="9" id="KW-1185">Reference proteome</keyword>
<feature type="domain" description="RNA polymerase sigma-70 region 2" evidence="5">
    <location>
        <begin position="37"/>
        <end position="102"/>
    </location>
</feature>
<evidence type="ECO:0000256" key="4">
    <source>
        <dbReference type="ARBA" id="ARBA00023163"/>
    </source>
</evidence>
<dbReference type="InterPro" id="IPR013325">
    <property type="entry name" value="RNA_pol_sigma_r2"/>
</dbReference>
<keyword evidence="4" id="KW-0804">Transcription</keyword>
<proteinExistence type="predicted"/>
<keyword evidence="2" id="KW-0731">Sigma factor</keyword>
<dbReference type="InterPro" id="IPR014284">
    <property type="entry name" value="RNA_pol_sigma-70_dom"/>
</dbReference>
<dbReference type="InterPro" id="IPR007627">
    <property type="entry name" value="RNA_pol_sigma70_r2"/>
</dbReference>
<evidence type="ECO:0000313" key="7">
    <source>
        <dbReference type="EMBL" id="MEC0487123.1"/>
    </source>
</evidence>
<keyword evidence="1" id="KW-0805">Transcription regulation</keyword>
<gene>
    <name evidence="6" type="ORF">AB447_208885</name>
    <name evidence="7" type="ORF">P8828_20425</name>
</gene>
<dbReference type="GO" id="GO:0006352">
    <property type="term" value="P:DNA-templated transcription initiation"/>
    <property type="evidence" value="ECO:0007669"/>
    <property type="project" value="InterPro"/>
</dbReference>
<sequence>MSLAQIDLKEEMIADEVVGRKYIDGQFLTKDQTIIQFTPLVKRIAKYFWGQGKRTGLDFDDLVQSGFEGLVTAFDHYNEEQGNKFITFAHKIIFSRIFNSITRFSGALSFSQEVKTIGFKIKRMDLTEKDPTYISKRLNVSEFKAEMALAFIRHEKAIRLDPFLYGDAEKHWGVIVGTTDDTSIVEVNVFLSTLKSDDRKAIKLLMDGYSYRELGRIIGKSGGYANLVKKRVLKKYKEFAH</sequence>
<evidence type="ECO:0000256" key="2">
    <source>
        <dbReference type="ARBA" id="ARBA00023082"/>
    </source>
</evidence>